<feature type="non-terminal residue" evidence="1">
    <location>
        <position position="1"/>
    </location>
</feature>
<organism evidence="1">
    <name type="scientific">Phytophthora nicotianae</name>
    <name type="common">Potato buckeye rot agent</name>
    <name type="synonym">Phytophthora parasitica</name>
    <dbReference type="NCBI Taxonomy" id="4792"/>
    <lineage>
        <taxon>Eukaryota</taxon>
        <taxon>Sar</taxon>
        <taxon>Stramenopiles</taxon>
        <taxon>Oomycota</taxon>
        <taxon>Peronosporomycetes</taxon>
        <taxon>Peronosporales</taxon>
        <taxon>Peronosporaceae</taxon>
        <taxon>Phytophthora</taxon>
    </lineage>
</organism>
<dbReference type="AlphaFoldDB" id="W2N0K9"/>
<accession>W2N0K9</accession>
<proteinExistence type="predicted"/>
<dbReference type="EMBL" id="KI693845">
    <property type="protein sequence ID" value="ETM42207.1"/>
    <property type="molecule type" value="Genomic_DNA"/>
</dbReference>
<evidence type="ECO:0000313" key="1">
    <source>
        <dbReference type="EMBL" id="ETM42207.1"/>
    </source>
</evidence>
<reference evidence="1" key="1">
    <citation type="submission" date="2013-11" db="EMBL/GenBank/DDBJ databases">
        <title>The Genome Sequence of Phytophthora parasitica IAC_01/95.</title>
        <authorList>
            <consortium name="The Broad Institute Genomics Platform"/>
            <person name="Russ C."/>
            <person name="Tyler B."/>
            <person name="Panabieres F."/>
            <person name="Shan W."/>
            <person name="Tripathy S."/>
            <person name="Grunwald N."/>
            <person name="Machado M."/>
            <person name="Johnson C.S."/>
            <person name="Arredondo F."/>
            <person name="Hong C."/>
            <person name="Coffey M."/>
            <person name="Young S.K."/>
            <person name="Zeng Q."/>
            <person name="Gargeya S."/>
            <person name="Fitzgerald M."/>
            <person name="Abouelleil A."/>
            <person name="Alvarado L."/>
            <person name="Chapman S.B."/>
            <person name="Gainer-Dewar J."/>
            <person name="Goldberg J."/>
            <person name="Griggs A."/>
            <person name="Gujja S."/>
            <person name="Hansen M."/>
            <person name="Howarth C."/>
            <person name="Imamovic A."/>
            <person name="Ireland A."/>
            <person name="Larimer J."/>
            <person name="McCowan C."/>
            <person name="Murphy C."/>
            <person name="Pearson M."/>
            <person name="Poon T.W."/>
            <person name="Priest M."/>
            <person name="Roberts A."/>
            <person name="Saif S."/>
            <person name="Shea T."/>
            <person name="Sykes S."/>
            <person name="Wortman J."/>
            <person name="Nusbaum C."/>
            <person name="Birren B."/>
        </authorList>
    </citation>
    <scope>NUCLEOTIDE SEQUENCE [LARGE SCALE GENOMIC DNA]</scope>
    <source>
        <strain evidence="1">IAC_01/95</strain>
    </source>
</reference>
<name>W2N0K9_PHYNI</name>
<gene>
    <name evidence="1" type="ORF">L914_12103</name>
</gene>
<sequence length="92" mass="10580">CAICVSSSGDSRAHGDRHNRCIEQSPTQWFSTKSGVRIRTLANHPSLQDLNYTHKNVSHTEHYVDPEIRIRTNNIEGLSEIHIKRQIEPYEV</sequence>
<dbReference type="Proteomes" id="UP000054532">
    <property type="component" value="Unassembled WGS sequence"/>
</dbReference>
<protein>
    <submittedName>
        <fullName evidence="1">Uncharacterized protein</fullName>
    </submittedName>
</protein>